<organism evidence="1 2">
    <name type="scientific">Rhododendron simsii</name>
    <name type="common">Sims's rhododendron</name>
    <dbReference type="NCBI Taxonomy" id="118357"/>
    <lineage>
        <taxon>Eukaryota</taxon>
        <taxon>Viridiplantae</taxon>
        <taxon>Streptophyta</taxon>
        <taxon>Embryophyta</taxon>
        <taxon>Tracheophyta</taxon>
        <taxon>Spermatophyta</taxon>
        <taxon>Magnoliopsida</taxon>
        <taxon>eudicotyledons</taxon>
        <taxon>Gunneridae</taxon>
        <taxon>Pentapetalae</taxon>
        <taxon>asterids</taxon>
        <taxon>Ericales</taxon>
        <taxon>Ericaceae</taxon>
        <taxon>Ericoideae</taxon>
        <taxon>Rhodoreae</taxon>
        <taxon>Rhododendron</taxon>
    </lineage>
</organism>
<accession>A0A834HC08</accession>
<gene>
    <name evidence="1" type="ORF">RHSIM_Rhsim02G0093700</name>
</gene>
<reference evidence="1" key="1">
    <citation type="submission" date="2019-11" db="EMBL/GenBank/DDBJ databases">
        <authorList>
            <person name="Liu Y."/>
            <person name="Hou J."/>
            <person name="Li T.-Q."/>
            <person name="Guan C.-H."/>
            <person name="Wu X."/>
            <person name="Wu H.-Z."/>
            <person name="Ling F."/>
            <person name="Zhang R."/>
            <person name="Shi X.-G."/>
            <person name="Ren J.-P."/>
            <person name="Chen E.-F."/>
            <person name="Sun J.-M."/>
        </authorList>
    </citation>
    <scope>NUCLEOTIDE SEQUENCE</scope>
    <source>
        <strain evidence="1">Adult_tree_wgs_1</strain>
        <tissue evidence="1">Leaves</tissue>
    </source>
</reference>
<name>A0A834HC08_RHOSS</name>
<dbReference type="Proteomes" id="UP000626092">
    <property type="component" value="Unassembled WGS sequence"/>
</dbReference>
<dbReference type="EMBL" id="WJXA01000002">
    <property type="protein sequence ID" value="KAF7151297.1"/>
    <property type="molecule type" value="Genomic_DNA"/>
</dbReference>
<dbReference type="AlphaFoldDB" id="A0A834HC08"/>
<keyword evidence="2" id="KW-1185">Reference proteome</keyword>
<evidence type="ECO:0000313" key="2">
    <source>
        <dbReference type="Proteomes" id="UP000626092"/>
    </source>
</evidence>
<protein>
    <submittedName>
        <fullName evidence="1">Uncharacterized protein</fullName>
    </submittedName>
</protein>
<comment type="caution">
    <text evidence="1">The sequence shown here is derived from an EMBL/GenBank/DDBJ whole genome shotgun (WGS) entry which is preliminary data.</text>
</comment>
<evidence type="ECO:0000313" key="1">
    <source>
        <dbReference type="EMBL" id="KAF7151297.1"/>
    </source>
</evidence>
<dbReference type="OrthoDB" id="1664086at2759"/>
<proteinExistence type="predicted"/>
<sequence length="164" mass="18058">MAPSSTTVAVLLEEGSQVNELREKICGALNMNLEGKLYFYNTKKDKTTYVTLNDNNGVAMLFHLNEGDVDLFVEDTGQNNDLIPTFYNLTRESMVTDNISSLGGILALHSSSQAVRSNNRVHNGPWKLNEVVSWYVLNAKGKGFGSLVKKSSSLDLDEPEGLLD</sequence>